<dbReference type="OrthoDB" id="9844151at2"/>
<dbReference type="RefSeq" id="WP_076400233.1">
    <property type="nucleotide sequence ID" value="NZ_FTOA01000003.1"/>
</dbReference>
<evidence type="ECO:0000313" key="1">
    <source>
        <dbReference type="EMBL" id="SIS76507.1"/>
    </source>
</evidence>
<protein>
    <submittedName>
        <fullName evidence="1">Uncharacterized protein</fullName>
    </submittedName>
</protein>
<organism evidence="1 2">
    <name type="scientific">Insolitispirillum peregrinum</name>
    <dbReference type="NCBI Taxonomy" id="80876"/>
    <lineage>
        <taxon>Bacteria</taxon>
        <taxon>Pseudomonadati</taxon>
        <taxon>Pseudomonadota</taxon>
        <taxon>Alphaproteobacteria</taxon>
        <taxon>Rhodospirillales</taxon>
        <taxon>Novispirillaceae</taxon>
        <taxon>Insolitispirillum</taxon>
    </lineage>
</organism>
<dbReference type="STRING" id="80876.SAMN05421779_103516"/>
<evidence type="ECO:0000313" key="2">
    <source>
        <dbReference type="Proteomes" id="UP000185678"/>
    </source>
</evidence>
<sequence>MHDPVTAAIQIAALARLDTVAPALIEAYHGQQAVGVWAERLTYGNGLTCRHRVPGWRAHHAITGTVIIEILPAEMVAETTAAIGQWERSIIGSRLKVAVPDGPTATAPAGVLTLQARHDAISDRGVIVLQYVFGFEGGVFVPDAMAEIEVDGFGTVPLPVPGAEDVPHG</sequence>
<keyword evidence="2" id="KW-1185">Reference proteome</keyword>
<accession>A0A1N7LRN8</accession>
<dbReference type="Proteomes" id="UP000185678">
    <property type="component" value="Unassembled WGS sequence"/>
</dbReference>
<gene>
    <name evidence="1" type="ORF">SAMN05421779_103516</name>
</gene>
<proteinExistence type="predicted"/>
<dbReference type="EMBL" id="FTOA01000003">
    <property type="protein sequence ID" value="SIS76507.1"/>
    <property type="molecule type" value="Genomic_DNA"/>
</dbReference>
<dbReference type="AlphaFoldDB" id="A0A1N7LRN8"/>
<reference evidence="1 2" key="1">
    <citation type="submission" date="2017-01" db="EMBL/GenBank/DDBJ databases">
        <authorList>
            <person name="Mah S.A."/>
            <person name="Swanson W.J."/>
            <person name="Moy G.W."/>
            <person name="Vacquier V.D."/>
        </authorList>
    </citation>
    <scope>NUCLEOTIDE SEQUENCE [LARGE SCALE GENOMIC DNA]</scope>
    <source>
        <strain evidence="1 2">DSM 11589</strain>
    </source>
</reference>
<name>A0A1N7LRN8_9PROT</name>